<dbReference type="InParanoid" id="A0A1Q3D6C7"/>
<dbReference type="GO" id="GO:0005829">
    <property type="term" value="C:cytosol"/>
    <property type="evidence" value="ECO:0007669"/>
    <property type="project" value="TreeGrafter"/>
</dbReference>
<dbReference type="PANTHER" id="PTHR43198">
    <property type="entry name" value="BIFUNCTIONAL TH2 PROTEIN"/>
    <property type="match status" value="1"/>
</dbReference>
<dbReference type="InterPro" id="IPR004305">
    <property type="entry name" value="Thiaminase-2/PQQC"/>
</dbReference>
<gene>
    <name evidence="2" type="ORF">CFOL_v3_31418</name>
</gene>
<dbReference type="CDD" id="cd19368">
    <property type="entry name" value="TenA_C_AtTH2-like"/>
    <property type="match status" value="1"/>
</dbReference>
<sequence>MVRMEEGGNLLARRLWKKFERESVFAKYTPFVVCLASGKLDSNTFRHFLSQDVHFLRTFKHAYQMAEECADDEQDRTSIRKLRKRVNRMLKTHLSLVPEWSFQLSQEEEKEEEEYGSTPTSATLKYTDFLMATASGKVGGNLLTPFERTKVSAYTLAAMAPCISLCAYISKEIQGFLGPHNGTNHIYKKWVDNYCSLEFEAEAKEMEEMLDGLSVSLTGEELGLIEKLYHQAMKLELDFFYAQPIVEQTVVPLSRKAKCGLTIFSDFDLTCTAFDSSAILAEIAIVTAPKAADPHTQLSRMSKADLRNTWSLLSTQYAEEYEQCIENILSYEKVETFNYEVLCKALQQIADFEKNANLRVIQSGVLKGLNLEDIRRAGQSLILQDGCRDFFQKVVDDENLKSDVHVISYCWCGDLIRSAFTSGNLDVIKVHSNELAYEESISTAKIVRKLESPMEKLQVLIDILKDRSNSEQHLTVYIGGSVGDLLCLLEADIGIVMGATSSLMKLGDQFGVSFVPLFSGLVEKQRELAKAGSFDWKGLPGTLYTVSSWAEIEAFILAA</sequence>
<proteinExistence type="predicted"/>
<dbReference type="InterPro" id="IPR016084">
    <property type="entry name" value="Haem_Oase-like_multi-hlx"/>
</dbReference>
<dbReference type="SUPFAM" id="SSF48613">
    <property type="entry name" value="Heme oxygenase-like"/>
    <property type="match status" value="1"/>
</dbReference>
<dbReference type="GO" id="GO:0006772">
    <property type="term" value="P:thiamine metabolic process"/>
    <property type="evidence" value="ECO:0007669"/>
    <property type="project" value="UniProtKB-ARBA"/>
</dbReference>
<dbReference type="OrthoDB" id="10028886at2759"/>
<name>A0A1Q3D6C7_CEPFO</name>
<reference evidence="3" key="1">
    <citation type="submission" date="2016-04" db="EMBL/GenBank/DDBJ databases">
        <title>Cephalotus genome sequencing.</title>
        <authorList>
            <person name="Fukushima K."/>
            <person name="Hasebe M."/>
            <person name="Fang X."/>
        </authorList>
    </citation>
    <scope>NUCLEOTIDE SEQUENCE [LARGE SCALE GENOMIC DNA]</scope>
    <source>
        <strain evidence="3">cv. St1</strain>
    </source>
</reference>
<evidence type="ECO:0000313" key="2">
    <source>
        <dbReference type="EMBL" id="GAV87994.1"/>
    </source>
</evidence>
<dbReference type="InterPro" id="IPR023214">
    <property type="entry name" value="HAD_sf"/>
</dbReference>
<evidence type="ECO:0000259" key="1">
    <source>
        <dbReference type="Pfam" id="PF03070"/>
    </source>
</evidence>
<dbReference type="InterPro" id="IPR050967">
    <property type="entry name" value="Thiamine_Salvage_TenA"/>
</dbReference>
<comment type="caution">
    <text evidence="2">The sequence shown here is derived from an EMBL/GenBank/DDBJ whole genome shotgun (WGS) entry which is preliminary data.</text>
</comment>
<feature type="domain" description="Thiaminase-2/PQQC" evidence="1">
    <location>
        <begin position="30"/>
        <end position="240"/>
    </location>
</feature>
<dbReference type="Gene3D" id="3.40.50.1000">
    <property type="entry name" value="HAD superfamily/HAD-like"/>
    <property type="match status" value="1"/>
</dbReference>
<keyword evidence="3" id="KW-1185">Reference proteome</keyword>
<accession>A0A1Q3D6C7</accession>
<evidence type="ECO:0000313" key="3">
    <source>
        <dbReference type="Proteomes" id="UP000187406"/>
    </source>
</evidence>
<dbReference type="SUPFAM" id="SSF56784">
    <property type="entry name" value="HAD-like"/>
    <property type="match status" value="1"/>
</dbReference>
<dbReference type="Gene3D" id="1.20.910.10">
    <property type="entry name" value="Heme oxygenase-like"/>
    <property type="match status" value="1"/>
</dbReference>
<dbReference type="PANTHER" id="PTHR43198:SF9">
    <property type="entry name" value="AMINOPYRIMIDINE AMINOHYDROLASE, MITOCHONDRIAL ISOFORM X1-RELATED"/>
    <property type="match status" value="1"/>
</dbReference>
<organism evidence="2 3">
    <name type="scientific">Cephalotus follicularis</name>
    <name type="common">Albany pitcher plant</name>
    <dbReference type="NCBI Taxonomy" id="3775"/>
    <lineage>
        <taxon>Eukaryota</taxon>
        <taxon>Viridiplantae</taxon>
        <taxon>Streptophyta</taxon>
        <taxon>Embryophyta</taxon>
        <taxon>Tracheophyta</taxon>
        <taxon>Spermatophyta</taxon>
        <taxon>Magnoliopsida</taxon>
        <taxon>eudicotyledons</taxon>
        <taxon>Gunneridae</taxon>
        <taxon>Pentapetalae</taxon>
        <taxon>rosids</taxon>
        <taxon>fabids</taxon>
        <taxon>Oxalidales</taxon>
        <taxon>Cephalotaceae</taxon>
        <taxon>Cephalotus</taxon>
    </lineage>
</organism>
<dbReference type="InterPro" id="IPR036412">
    <property type="entry name" value="HAD-like_sf"/>
</dbReference>
<dbReference type="Proteomes" id="UP000187406">
    <property type="component" value="Unassembled WGS sequence"/>
</dbReference>
<protein>
    <submittedName>
        <fullName evidence="2">TENA_THI-4 domain-containing protein/HAD domain-containing protein</fullName>
    </submittedName>
</protein>
<dbReference type="EMBL" id="BDDD01004617">
    <property type="protein sequence ID" value="GAV87994.1"/>
    <property type="molecule type" value="Genomic_DNA"/>
</dbReference>
<dbReference type="AlphaFoldDB" id="A0A1Q3D6C7"/>
<dbReference type="Pfam" id="PF03070">
    <property type="entry name" value="TENA_THI-4"/>
    <property type="match status" value="1"/>
</dbReference>
<dbReference type="STRING" id="3775.A0A1Q3D6C7"/>